<feature type="transmembrane region" description="Helical" evidence="1">
    <location>
        <begin position="24"/>
        <end position="43"/>
    </location>
</feature>
<evidence type="ECO:0000313" key="3">
    <source>
        <dbReference type="Proteomes" id="UP001597097"/>
    </source>
</evidence>
<comment type="caution">
    <text evidence="2">The sequence shown here is derived from an EMBL/GenBank/DDBJ whole genome shotgun (WGS) entry which is preliminary data.</text>
</comment>
<name>A0ABW4GZ98_9ACTN</name>
<protein>
    <recommendedName>
        <fullName evidence="4">DUF1109 domain-containing protein</fullName>
    </recommendedName>
</protein>
<keyword evidence="1" id="KW-0812">Transmembrane</keyword>
<reference evidence="3" key="1">
    <citation type="journal article" date="2019" name="Int. J. Syst. Evol. Microbiol.">
        <title>The Global Catalogue of Microorganisms (GCM) 10K type strain sequencing project: providing services to taxonomists for standard genome sequencing and annotation.</title>
        <authorList>
            <consortium name="The Broad Institute Genomics Platform"/>
            <consortium name="The Broad Institute Genome Sequencing Center for Infectious Disease"/>
            <person name="Wu L."/>
            <person name="Ma J."/>
        </authorList>
    </citation>
    <scope>NUCLEOTIDE SEQUENCE [LARGE SCALE GENOMIC DNA]</scope>
    <source>
        <strain evidence="3">CGMCC 1.15399</strain>
    </source>
</reference>
<gene>
    <name evidence="2" type="ORF">ACFSJ0_63360</name>
</gene>
<dbReference type="EMBL" id="JBHUCM010000084">
    <property type="protein sequence ID" value="MFD1547874.1"/>
    <property type="molecule type" value="Genomic_DNA"/>
</dbReference>
<keyword evidence="1" id="KW-1133">Transmembrane helix</keyword>
<keyword evidence="1" id="KW-0472">Membrane</keyword>
<dbReference type="RefSeq" id="WP_219536296.1">
    <property type="nucleotide sequence ID" value="NZ_JAHKRM010000029.1"/>
</dbReference>
<feature type="transmembrane region" description="Helical" evidence="1">
    <location>
        <begin position="87"/>
        <end position="106"/>
    </location>
</feature>
<organism evidence="2 3">
    <name type="scientific">Nonomuraea guangzhouensis</name>
    <dbReference type="NCBI Taxonomy" id="1291555"/>
    <lineage>
        <taxon>Bacteria</taxon>
        <taxon>Bacillati</taxon>
        <taxon>Actinomycetota</taxon>
        <taxon>Actinomycetes</taxon>
        <taxon>Streptosporangiales</taxon>
        <taxon>Streptosporangiaceae</taxon>
        <taxon>Nonomuraea</taxon>
    </lineage>
</organism>
<evidence type="ECO:0008006" key="4">
    <source>
        <dbReference type="Google" id="ProtNLM"/>
    </source>
</evidence>
<feature type="transmembrane region" description="Helical" evidence="1">
    <location>
        <begin position="49"/>
        <end position="75"/>
    </location>
</feature>
<sequence>MSEITSAPPPLPVLTRVLIGPPGWVLHSLVALAGLIILSNYSLPGGGDFIRLLLALSIALGTTIVWTARFGVGLLRSDGRPRLRERWLRWVTAPIMGVAVIGLTYFDVPSTARFALSESSLEDFARTVAAQPEDAEIGDTWVGLYPLTEIEPNEGGARFLVSGTGFLDHYGFAWSPKGPPPEESHTRYTHMDGPWYLWVSRF</sequence>
<keyword evidence="3" id="KW-1185">Reference proteome</keyword>
<proteinExistence type="predicted"/>
<accession>A0ABW4GZ98</accession>
<evidence type="ECO:0000313" key="2">
    <source>
        <dbReference type="EMBL" id="MFD1547874.1"/>
    </source>
</evidence>
<evidence type="ECO:0000256" key="1">
    <source>
        <dbReference type="SAM" id="Phobius"/>
    </source>
</evidence>
<dbReference type="Proteomes" id="UP001597097">
    <property type="component" value="Unassembled WGS sequence"/>
</dbReference>